<keyword evidence="1" id="KW-0812">Transmembrane</keyword>
<accession>A0A075FM13</accession>
<proteinExistence type="predicted"/>
<dbReference type="EMBL" id="KF900318">
    <property type="protein sequence ID" value="AIE90787.1"/>
    <property type="molecule type" value="Genomic_DNA"/>
</dbReference>
<evidence type="ECO:0000256" key="1">
    <source>
        <dbReference type="SAM" id="Phobius"/>
    </source>
</evidence>
<reference evidence="2" key="1">
    <citation type="journal article" date="2014" name="Genome Biol. Evol.">
        <title>Pangenome evidence for extensive interdomain horizontal transfer affecting lineage core and shell genes in uncultured planktonic thaumarchaeota and euryarchaeota.</title>
        <authorList>
            <person name="Deschamps P."/>
            <person name="Zivanovic Y."/>
            <person name="Moreira D."/>
            <person name="Rodriguez-Valera F."/>
            <person name="Lopez-Garcia P."/>
        </authorList>
    </citation>
    <scope>NUCLEOTIDE SEQUENCE</scope>
</reference>
<keyword evidence="1" id="KW-0472">Membrane</keyword>
<feature type="transmembrane region" description="Helical" evidence="1">
    <location>
        <begin position="20"/>
        <end position="41"/>
    </location>
</feature>
<keyword evidence="1" id="KW-1133">Transmembrane helix</keyword>
<evidence type="ECO:0000313" key="2">
    <source>
        <dbReference type="EMBL" id="AIE90787.1"/>
    </source>
</evidence>
<organism evidence="2">
    <name type="scientific">uncultured marine thaumarchaeote AD1000_06_F06</name>
    <dbReference type="NCBI Taxonomy" id="1455885"/>
    <lineage>
        <taxon>Archaea</taxon>
        <taxon>Nitrososphaerota</taxon>
        <taxon>environmental samples</taxon>
    </lineage>
</organism>
<sequence length="101" mass="10938">MVGTAALGKMKLSSSQQQGLVFGGAFLVAGIVLSTMVFPFWHLIREDVFEDVVILSNDNGTCYVETDDNVPKIIENCELDAGDKVTIKFGKDLAWATVVTP</sequence>
<dbReference type="AlphaFoldDB" id="A0A075FM13"/>
<name>A0A075FM13_9ARCH</name>
<protein>
    <submittedName>
        <fullName evidence="2">Uncharacterized protein</fullName>
    </submittedName>
</protein>